<feature type="region of interest" description="Disordered" evidence="1">
    <location>
        <begin position="475"/>
        <end position="494"/>
    </location>
</feature>
<keyword evidence="3" id="KW-1185">Reference proteome</keyword>
<evidence type="ECO:0000313" key="3">
    <source>
        <dbReference type="Proteomes" id="UP000007241"/>
    </source>
</evidence>
<feature type="compositionally biased region" description="Polar residues" evidence="1">
    <location>
        <begin position="683"/>
        <end position="710"/>
    </location>
</feature>
<feature type="region of interest" description="Disordered" evidence="1">
    <location>
        <begin position="665"/>
        <end position="745"/>
    </location>
</feature>
<dbReference type="InParanoid" id="F4NU22"/>
<name>F4NU22_BATDJ</name>
<reference evidence="2 3" key="1">
    <citation type="submission" date="2009-12" db="EMBL/GenBank/DDBJ databases">
        <title>The draft genome of Batrachochytrium dendrobatidis.</title>
        <authorList>
            <consortium name="US DOE Joint Genome Institute (JGI-PGF)"/>
            <person name="Kuo A."/>
            <person name="Salamov A."/>
            <person name="Schmutz J."/>
            <person name="Lucas S."/>
            <person name="Pitluck S."/>
            <person name="Rosenblum E."/>
            <person name="Stajich J."/>
            <person name="Eisen M."/>
            <person name="Grigoriev I.V."/>
        </authorList>
    </citation>
    <scope>NUCLEOTIDE SEQUENCE [LARGE SCALE GENOMIC DNA]</scope>
    <source>
        <strain evidence="3">JAM81 / FGSC 10211</strain>
    </source>
</reference>
<organism evidence="2 3">
    <name type="scientific">Batrachochytrium dendrobatidis (strain JAM81 / FGSC 10211)</name>
    <name type="common">Frog chytrid fungus</name>
    <dbReference type="NCBI Taxonomy" id="684364"/>
    <lineage>
        <taxon>Eukaryota</taxon>
        <taxon>Fungi</taxon>
        <taxon>Fungi incertae sedis</taxon>
        <taxon>Chytridiomycota</taxon>
        <taxon>Chytridiomycota incertae sedis</taxon>
        <taxon>Chytridiomycetes</taxon>
        <taxon>Rhizophydiales</taxon>
        <taxon>Rhizophydiales incertae sedis</taxon>
        <taxon>Batrachochytrium</taxon>
    </lineage>
</organism>
<gene>
    <name evidence="2" type="ORF">BATDEDRAFT_85780</name>
</gene>
<proteinExistence type="predicted"/>
<accession>F4NU22</accession>
<dbReference type="Proteomes" id="UP000007241">
    <property type="component" value="Unassembled WGS sequence"/>
</dbReference>
<dbReference type="OrthoDB" id="10690818at2759"/>
<feature type="compositionally biased region" description="Low complexity" evidence="1">
    <location>
        <begin position="152"/>
        <end position="163"/>
    </location>
</feature>
<dbReference type="RefSeq" id="XP_006675995.1">
    <property type="nucleotide sequence ID" value="XM_006675932.1"/>
</dbReference>
<dbReference type="HOGENOM" id="CLU_372966_0_0_1"/>
<evidence type="ECO:0000313" key="2">
    <source>
        <dbReference type="EMBL" id="EGF83154.1"/>
    </source>
</evidence>
<feature type="compositionally biased region" description="Basic and acidic residues" evidence="1">
    <location>
        <begin position="711"/>
        <end position="722"/>
    </location>
</feature>
<dbReference type="GeneID" id="18242202"/>
<feature type="region of interest" description="Disordered" evidence="1">
    <location>
        <begin position="142"/>
        <end position="163"/>
    </location>
</feature>
<evidence type="ECO:0000256" key="1">
    <source>
        <dbReference type="SAM" id="MobiDB-lite"/>
    </source>
</evidence>
<dbReference type="EMBL" id="GL882879">
    <property type="protein sequence ID" value="EGF83154.1"/>
    <property type="molecule type" value="Genomic_DNA"/>
</dbReference>
<dbReference type="AlphaFoldDB" id="F4NU22"/>
<protein>
    <submittedName>
        <fullName evidence="2">Uncharacterized protein</fullName>
    </submittedName>
</protein>
<sequence length="745" mass="82505">MQQKITRLFQPLAKPTHSIKYTPSTLDFSQDEFDLAIQASLNEKSCNQSLIHSPDRARQPLSHQNENLSPDLLSTTCRPHSVATPTPAPLKKERLFGEDLKLNDCSKSIHNACLTFYVSPCTLANMDLICNSDDEDFESDTVFHSKKRSDNSPTKSKPKSSSVYTKSKKFATANLDSLSFVNGSNTKTPVHNSSINQAHPSNSPQSFLKEDEAFKSDIYSLYGVLKSPIRSHNPSKTSSSVKSCHKKSFFAKTPQSVPATTASRKIILELNDHDSDHDFQLQQTKSVQASPIPKRPIFDRQPLNNSIKNDKCPLFDFSSEDDDPHIFDQANVKSNRHHTSNGSSALLQFFHKPISKDHMSAIKGLHQVELGTKKTVSSANSTVINTSPNSGRLFAKCVDLPAKYQTSAVSLANQTGMSTIEIQNTALHAMFSMDDNPDIKSAASISKPNRHALLEPSWLSTKHSNSDLLQEIDQQRSNSPDLSQESPTAIPDSQTTVIDLNEFELEIKNKSISVNSARDSQSHSRAMPFIHPDQQKHHLPYWSKSSRVNTHRGHAQADAYFHDRTIGAKAAKMSIPSKRYVADGIEEVDLDHTSNNQHWNASCLANQHNVQFDDIESDNAAGGCNVDENDTPYDGFVNIQHLKNTGQSLGSFGKYFNQFSEIESKKKGKRASGSGQDLGIVQEGNSSTSKRQYTAKTKTRGTTSACNTNGEESKTGGHDGTGKKGNQRRGRAGYWRGNRGRFKKR</sequence>